<reference evidence="2 3" key="1">
    <citation type="journal article" date="2015" name="Genome Biol. Evol.">
        <title>Comparative Genomics of a Bacterivorous Green Alga Reveals Evolutionary Causalities and Consequences of Phago-Mixotrophic Mode of Nutrition.</title>
        <authorList>
            <person name="Burns J.A."/>
            <person name="Paasch A."/>
            <person name="Narechania A."/>
            <person name="Kim E."/>
        </authorList>
    </citation>
    <scope>NUCLEOTIDE SEQUENCE [LARGE SCALE GENOMIC DNA]</scope>
    <source>
        <strain evidence="2 3">PLY_AMNH</strain>
    </source>
</reference>
<evidence type="ECO:0000313" key="3">
    <source>
        <dbReference type="Proteomes" id="UP001190700"/>
    </source>
</evidence>
<gene>
    <name evidence="2" type="ORF">CYMTET_32666</name>
</gene>
<dbReference type="AlphaFoldDB" id="A0AAE0FEL1"/>
<evidence type="ECO:0000256" key="1">
    <source>
        <dbReference type="SAM" id="MobiDB-lite"/>
    </source>
</evidence>
<proteinExistence type="predicted"/>
<comment type="caution">
    <text evidence="2">The sequence shown here is derived from an EMBL/GenBank/DDBJ whole genome shotgun (WGS) entry which is preliminary data.</text>
</comment>
<name>A0AAE0FEL1_9CHLO</name>
<feature type="region of interest" description="Disordered" evidence="1">
    <location>
        <begin position="1"/>
        <end position="44"/>
    </location>
</feature>
<protein>
    <submittedName>
        <fullName evidence="2">Uncharacterized protein</fullName>
    </submittedName>
</protein>
<accession>A0AAE0FEL1</accession>
<sequence length="172" mass="18965">MDVHAQFRPAPELESAEAASTAPTDDLKTPSAGDSVNTFDRPHELEHADPVLDKARAIAGKADYQGHAKESWLHAGWRRLFGAVLGMAEVLLAKYYTAVVDEAPYQSWAARSWEWIAKHLISSQMNAFYNASTDFNKRLVDVAANGKFASVTATKADIHKVERGSFFPNNDC</sequence>
<dbReference type="Proteomes" id="UP001190700">
    <property type="component" value="Unassembled WGS sequence"/>
</dbReference>
<organism evidence="2 3">
    <name type="scientific">Cymbomonas tetramitiformis</name>
    <dbReference type="NCBI Taxonomy" id="36881"/>
    <lineage>
        <taxon>Eukaryota</taxon>
        <taxon>Viridiplantae</taxon>
        <taxon>Chlorophyta</taxon>
        <taxon>Pyramimonadophyceae</taxon>
        <taxon>Pyramimonadales</taxon>
        <taxon>Pyramimonadaceae</taxon>
        <taxon>Cymbomonas</taxon>
    </lineage>
</organism>
<feature type="compositionally biased region" description="Low complexity" evidence="1">
    <location>
        <begin position="9"/>
        <end position="24"/>
    </location>
</feature>
<evidence type="ECO:0000313" key="2">
    <source>
        <dbReference type="EMBL" id="KAK3258282.1"/>
    </source>
</evidence>
<dbReference type="EMBL" id="LGRX02019653">
    <property type="protein sequence ID" value="KAK3258282.1"/>
    <property type="molecule type" value="Genomic_DNA"/>
</dbReference>
<keyword evidence="3" id="KW-1185">Reference proteome</keyword>